<organism evidence="3 4">
    <name type="scientific">Kribbella albertanoniae</name>
    <dbReference type="NCBI Taxonomy" id="1266829"/>
    <lineage>
        <taxon>Bacteria</taxon>
        <taxon>Bacillati</taxon>
        <taxon>Actinomycetota</taxon>
        <taxon>Actinomycetes</taxon>
        <taxon>Propionibacteriales</taxon>
        <taxon>Kribbellaceae</taxon>
        <taxon>Kribbella</taxon>
    </lineage>
</organism>
<accession>A0A4R4PQH0</accession>
<dbReference type="SUPFAM" id="SSF53850">
    <property type="entry name" value="Periplasmic binding protein-like II"/>
    <property type="match status" value="1"/>
</dbReference>
<dbReference type="EMBL" id="SMKA01000139">
    <property type="protein sequence ID" value="TDC24517.1"/>
    <property type="molecule type" value="Genomic_DNA"/>
</dbReference>
<reference evidence="3 4" key="1">
    <citation type="submission" date="2019-03" db="EMBL/GenBank/DDBJ databases">
        <title>Draft genome sequences of novel Actinobacteria.</title>
        <authorList>
            <person name="Sahin N."/>
            <person name="Ay H."/>
            <person name="Saygin H."/>
        </authorList>
    </citation>
    <scope>NUCLEOTIDE SEQUENCE [LARGE SCALE GENOMIC DNA]</scope>
    <source>
        <strain evidence="3 4">JCM 30547</strain>
    </source>
</reference>
<comment type="caution">
    <text evidence="3">The sequence shown here is derived from an EMBL/GenBank/DDBJ whole genome shotgun (WGS) entry which is preliminary data.</text>
</comment>
<gene>
    <name evidence="3" type="ORF">E1261_25975</name>
</gene>
<name>A0A4R4PQH0_9ACTN</name>
<protein>
    <recommendedName>
        <fullName evidence="5">PBP domain-containing protein</fullName>
    </recommendedName>
</protein>
<feature type="region of interest" description="Disordered" evidence="1">
    <location>
        <begin position="747"/>
        <end position="822"/>
    </location>
</feature>
<keyword evidence="4" id="KW-1185">Reference proteome</keyword>
<dbReference type="OrthoDB" id="5107506at2"/>
<evidence type="ECO:0000256" key="2">
    <source>
        <dbReference type="SAM" id="SignalP"/>
    </source>
</evidence>
<proteinExistence type="predicted"/>
<keyword evidence="2" id="KW-0732">Signal</keyword>
<evidence type="ECO:0000313" key="3">
    <source>
        <dbReference type="EMBL" id="TDC24517.1"/>
    </source>
</evidence>
<sequence>MRPKKLAMIAGAFVLALLSVAPVYEVPTAVAAEPPPDPTDQALVAEPSANPVTLQRGGVSVTASRTENLTRQMISVSWTGLDYSSTFSQNAAAVMQCRGFNPTREDCWVGSLNDEGDALGSQALSAKANYYAPVEPAAPNDWHTQLKTLPSGPLFSVPFRTVDSKDNSKDQYHGRRNANGTWTTFPMNIPADAANGIKAIDDFTPGTRNFRRGRPQQDGTGQVQTWVNTAAENPSLNCSEKSPCSLVVVPVRQRDCRNADQGATPLLISNCAKATGQTAFAYWQLLANWYERYVFKLSFSPSLPKCAGRADQAKFIGSELTGEAMRRWVPARCQKSSPSALDYTRAWEPDSMRQLGQRDPAAASKYAADAAVVSEPATPDDPVSTDRKLGYAPIAVTGFSLGYSIDKTVDGITSPVTDLKLNQRLVAKMLTQSYPGLFRPNRNGYAVNPNTGSNPANIFQDPEFAQLNPGARSYAGLNDAEGTQLSMPTARSDVFLALTRWVWADPTARAFLQGKADPWGMTVNKTYRGWQLPADDYNLNDGWVVPEPGPGMDGEEWTGLSPQTLWAPATTSWANGADITMSGWPLAQGPVLRDPANPNSGYTGKRQEVQLFGRRHIFTLSVQSELEKTGVRAADLRNSAGEFVAPTVEAMGYALDGAQPDKNSGVWNLDYTTMDKRGYPGTMISYAAVPTSSLPSTLAQRYADNIRWMSTDGQQWGQEAGQLPDGYLALTQAMRDQAAKVADAVGAQTGTPPIPPKDPVDDPKDPTPNDPPTKTPPDQNTNDPADGGDGKTPAPTPGPTTPPGGGPSQSPPVNNSSTKPVAATTGESLGWLAWGLPALLAAGLAAGVASPGIRVISQPGHPVRRGLAAGGSYLAGLLRRGRRRG</sequence>
<evidence type="ECO:0000256" key="1">
    <source>
        <dbReference type="SAM" id="MobiDB-lite"/>
    </source>
</evidence>
<dbReference type="RefSeq" id="WP_132410891.1">
    <property type="nucleotide sequence ID" value="NZ_SMKA01000139.1"/>
</dbReference>
<dbReference type="AlphaFoldDB" id="A0A4R4PQH0"/>
<feature type="chain" id="PRO_5020861544" description="PBP domain-containing protein" evidence="2">
    <location>
        <begin position="32"/>
        <end position="885"/>
    </location>
</feature>
<feature type="compositionally biased region" description="Pro residues" evidence="1">
    <location>
        <begin position="794"/>
        <end position="805"/>
    </location>
</feature>
<dbReference type="Proteomes" id="UP000295075">
    <property type="component" value="Unassembled WGS sequence"/>
</dbReference>
<feature type="signal peptide" evidence="2">
    <location>
        <begin position="1"/>
        <end position="31"/>
    </location>
</feature>
<feature type="region of interest" description="Disordered" evidence="1">
    <location>
        <begin position="165"/>
        <end position="184"/>
    </location>
</feature>
<feature type="compositionally biased region" description="Basic and acidic residues" evidence="1">
    <location>
        <begin position="758"/>
        <end position="767"/>
    </location>
</feature>
<dbReference type="Gene3D" id="3.40.190.10">
    <property type="entry name" value="Periplasmic binding protein-like II"/>
    <property type="match status" value="2"/>
</dbReference>
<evidence type="ECO:0008006" key="5">
    <source>
        <dbReference type="Google" id="ProtNLM"/>
    </source>
</evidence>
<evidence type="ECO:0000313" key="4">
    <source>
        <dbReference type="Proteomes" id="UP000295075"/>
    </source>
</evidence>